<dbReference type="InterPro" id="IPR017972">
    <property type="entry name" value="Cyt_P450_CS"/>
</dbReference>
<dbReference type="AlphaFoldDB" id="W0RFX5"/>
<dbReference type="GO" id="GO:0020037">
    <property type="term" value="F:heme binding"/>
    <property type="evidence" value="ECO:0007669"/>
    <property type="project" value="InterPro"/>
</dbReference>
<dbReference type="EMBL" id="CP007128">
    <property type="protein sequence ID" value="AHG88293.1"/>
    <property type="molecule type" value="Genomic_DNA"/>
</dbReference>
<dbReference type="GO" id="GO:0005506">
    <property type="term" value="F:iron ion binding"/>
    <property type="evidence" value="ECO:0007669"/>
    <property type="project" value="InterPro"/>
</dbReference>
<evidence type="ECO:0000256" key="8">
    <source>
        <dbReference type="RuleBase" id="RU000461"/>
    </source>
</evidence>
<proteinExistence type="inferred from homology"/>
<accession>W0RFX5</accession>
<dbReference type="PRINTS" id="PR00385">
    <property type="entry name" value="P450"/>
</dbReference>
<dbReference type="Gene3D" id="2.102.10.10">
    <property type="entry name" value="Rieske [2Fe-2S] iron-sulphur domain"/>
    <property type="match status" value="1"/>
</dbReference>
<name>W0RFX5_9BACT</name>
<comment type="similarity">
    <text evidence="2 8">Belongs to the cytochrome P450 family.</text>
</comment>
<evidence type="ECO:0000256" key="7">
    <source>
        <dbReference type="PIRSR" id="PIRSR602401-1"/>
    </source>
</evidence>
<dbReference type="GO" id="GO:0004497">
    <property type="term" value="F:monooxygenase activity"/>
    <property type="evidence" value="ECO:0007669"/>
    <property type="project" value="UniProtKB-KW"/>
</dbReference>
<keyword evidence="8" id="KW-0503">Monooxygenase</keyword>
<evidence type="ECO:0000256" key="1">
    <source>
        <dbReference type="ARBA" id="ARBA00001971"/>
    </source>
</evidence>
<evidence type="ECO:0000256" key="6">
    <source>
        <dbReference type="ARBA" id="ARBA00023014"/>
    </source>
</evidence>
<dbReference type="KEGG" id="gba:J421_0756"/>
<comment type="cofactor">
    <cofactor evidence="1 7">
        <name>heme</name>
        <dbReference type="ChEBI" id="CHEBI:30413"/>
    </cofactor>
</comment>
<protein>
    <submittedName>
        <fullName evidence="11">Cytochrome P450</fullName>
    </submittedName>
</protein>
<keyword evidence="3" id="KW-0001">2Fe-2S</keyword>
<dbReference type="PROSITE" id="PS00086">
    <property type="entry name" value="CYTOCHROME_P450"/>
    <property type="match status" value="1"/>
</dbReference>
<dbReference type="Proteomes" id="UP000019151">
    <property type="component" value="Chromosome"/>
</dbReference>
<dbReference type="InterPro" id="IPR017941">
    <property type="entry name" value="Rieske_2Fe-2S"/>
</dbReference>
<dbReference type="PRINTS" id="PR00463">
    <property type="entry name" value="EP450I"/>
</dbReference>
<evidence type="ECO:0000256" key="5">
    <source>
        <dbReference type="ARBA" id="ARBA00023004"/>
    </source>
</evidence>
<dbReference type="SUPFAM" id="SSF48264">
    <property type="entry name" value="Cytochrome P450"/>
    <property type="match status" value="1"/>
</dbReference>
<dbReference type="InterPro" id="IPR036396">
    <property type="entry name" value="Cyt_P450_sf"/>
</dbReference>
<organism evidence="11 12">
    <name type="scientific">Gemmatirosa kalamazoonensis</name>
    <dbReference type="NCBI Taxonomy" id="861299"/>
    <lineage>
        <taxon>Bacteria</taxon>
        <taxon>Pseudomonadati</taxon>
        <taxon>Gemmatimonadota</taxon>
        <taxon>Gemmatimonadia</taxon>
        <taxon>Gemmatimonadales</taxon>
        <taxon>Gemmatimonadaceae</taxon>
        <taxon>Gemmatirosa</taxon>
    </lineage>
</organism>
<dbReference type="GO" id="GO:0016705">
    <property type="term" value="F:oxidoreductase activity, acting on paired donors, with incorporation or reduction of molecular oxygen"/>
    <property type="evidence" value="ECO:0007669"/>
    <property type="project" value="InterPro"/>
</dbReference>
<dbReference type="GO" id="GO:0051537">
    <property type="term" value="F:2 iron, 2 sulfur cluster binding"/>
    <property type="evidence" value="ECO:0007669"/>
    <property type="project" value="UniProtKB-KW"/>
</dbReference>
<evidence type="ECO:0000256" key="4">
    <source>
        <dbReference type="ARBA" id="ARBA00022723"/>
    </source>
</evidence>
<gene>
    <name evidence="11" type="ORF">J421_0756</name>
</gene>
<keyword evidence="6" id="KW-0411">Iron-sulfur</keyword>
<dbReference type="PANTHER" id="PTHR24305:SF166">
    <property type="entry name" value="CYTOCHROME P450 12A4, MITOCHONDRIAL-RELATED"/>
    <property type="match status" value="1"/>
</dbReference>
<dbReference type="InterPro" id="IPR050121">
    <property type="entry name" value="Cytochrome_P450_monoxygenase"/>
</dbReference>
<dbReference type="Gene3D" id="1.10.630.10">
    <property type="entry name" value="Cytochrome P450"/>
    <property type="match status" value="1"/>
</dbReference>
<dbReference type="InterPro" id="IPR036922">
    <property type="entry name" value="Rieske_2Fe-2S_sf"/>
</dbReference>
<evidence type="ECO:0000313" key="12">
    <source>
        <dbReference type="Proteomes" id="UP000019151"/>
    </source>
</evidence>
<dbReference type="HOGENOM" id="CLU_001570_5_1_0"/>
<feature type="region of interest" description="Disordered" evidence="9">
    <location>
        <begin position="598"/>
        <end position="617"/>
    </location>
</feature>
<dbReference type="Pfam" id="PF00067">
    <property type="entry name" value="p450"/>
    <property type="match status" value="1"/>
</dbReference>
<dbReference type="OrthoDB" id="9764248at2"/>
<dbReference type="PROSITE" id="PS51296">
    <property type="entry name" value="RIESKE"/>
    <property type="match status" value="1"/>
</dbReference>
<evidence type="ECO:0000259" key="10">
    <source>
        <dbReference type="PROSITE" id="PS51296"/>
    </source>
</evidence>
<keyword evidence="12" id="KW-1185">Reference proteome</keyword>
<dbReference type="InterPro" id="IPR001128">
    <property type="entry name" value="Cyt_P450"/>
</dbReference>
<evidence type="ECO:0000313" key="11">
    <source>
        <dbReference type="EMBL" id="AHG88293.1"/>
    </source>
</evidence>
<dbReference type="Pfam" id="PF00355">
    <property type="entry name" value="Rieske"/>
    <property type="match status" value="1"/>
</dbReference>
<keyword evidence="8" id="KW-0560">Oxidoreductase</keyword>
<feature type="domain" description="Rieske" evidence="10">
    <location>
        <begin position="6"/>
        <end position="99"/>
    </location>
</feature>
<reference evidence="11 12" key="1">
    <citation type="journal article" date="2014" name="Genome Announc.">
        <title>Genome Sequence and Methylome of Soil Bacterium Gemmatirosa kalamazoonensis KBS708T, a Member of the Rarely Cultivated Gemmatimonadetes Phylum.</title>
        <authorList>
            <person name="Debruyn J.M."/>
            <person name="Radosevich M."/>
            <person name="Wommack K.E."/>
            <person name="Polson S.W."/>
            <person name="Hauser L.J."/>
            <person name="Fawaz M.N."/>
            <person name="Korlach J."/>
            <person name="Tsai Y.C."/>
        </authorList>
    </citation>
    <scope>NUCLEOTIDE SEQUENCE [LARGE SCALE GENOMIC DNA]</scope>
    <source>
        <strain evidence="11 12">KBS708</strain>
    </source>
</reference>
<keyword evidence="4 7" id="KW-0479">Metal-binding</keyword>
<dbReference type="CDD" id="cd03467">
    <property type="entry name" value="Rieske"/>
    <property type="match status" value="1"/>
</dbReference>
<keyword evidence="7 8" id="KW-0349">Heme</keyword>
<evidence type="ECO:0000256" key="3">
    <source>
        <dbReference type="ARBA" id="ARBA00022714"/>
    </source>
</evidence>
<dbReference type="SUPFAM" id="SSF50022">
    <property type="entry name" value="ISP domain"/>
    <property type="match status" value="1"/>
</dbReference>
<evidence type="ECO:0000256" key="9">
    <source>
        <dbReference type="SAM" id="MobiDB-lite"/>
    </source>
</evidence>
<dbReference type="PANTHER" id="PTHR24305">
    <property type="entry name" value="CYTOCHROME P450"/>
    <property type="match status" value="1"/>
</dbReference>
<dbReference type="STRING" id="861299.J421_0756"/>
<dbReference type="RefSeq" id="WP_104022215.1">
    <property type="nucleotide sequence ID" value="NZ_CP007128.1"/>
</dbReference>
<dbReference type="eggNOG" id="COG2146">
    <property type="taxonomic scope" value="Bacteria"/>
</dbReference>
<dbReference type="InParanoid" id="W0RFX5"/>
<sequence>MSESWNRIAHLADLPGDGPFALSADGVDLVVVRVRGEHHAYAGRCPHQGALLGEGELDGDALVCRNHRWRFDAATGARQGGPECLARCPLARRGDELWADTSALRETAASAAPARAHRRLEDLPGPRPLPIVGNLHQIDISRVHETVERWAAEYGPLFLYRVGPNRILTVSRPELIEPILRDRPETFRRSPNIAPVFRELGVAGLFSAEGDAWRPQRRLAMQALSHRNLRGFYATLADVTARLRRRWEAKADAGATLDVAEEMKRFTVDVTSMLVFGRDVDTIGRDDDAIQRHLGQVFPAFNRRLFALLPTWRWVRLPADRRVDRAVAELRVWLRDLVAETRARLAAEPSRAEAPQNFLESMLAARDADGNPFPDEVIFGNAMTMLLAGEDTTAYTLAWAVHQLCDAPDVVERLRAEADAAGIGSGAAPPDIEAADRLAYAGAVANETMRLRPVAPVVLLAATRDVVIGDVAVPKGTWVALLTRPPAVDARHFGDPAAFRPERWLPNGQLPNGSLPNGGPLAHDPSVFLPFGSGPRICPGRSLALLEMRLVLATLYSAFDVERADGASDVREAFAFTMHPVGLRVRLRRRAALTAPGLPSLRGARPDAAATSRGRAP</sequence>
<dbReference type="InterPro" id="IPR002401">
    <property type="entry name" value="Cyt_P450_E_grp-I"/>
</dbReference>
<evidence type="ECO:0000256" key="2">
    <source>
        <dbReference type="ARBA" id="ARBA00010617"/>
    </source>
</evidence>
<keyword evidence="5 7" id="KW-0408">Iron</keyword>
<dbReference type="eggNOG" id="COG2124">
    <property type="taxonomic scope" value="Bacteria"/>
</dbReference>
<feature type="binding site" description="axial binding residue" evidence="7">
    <location>
        <position position="538"/>
    </location>
    <ligand>
        <name>heme</name>
        <dbReference type="ChEBI" id="CHEBI:30413"/>
    </ligand>
    <ligandPart>
        <name>Fe</name>
        <dbReference type="ChEBI" id="CHEBI:18248"/>
    </ligandPart>
</feature>